<dbReference type="EMBL" id="PGVD01000025">
    <property type="protein sequence ID" value="PLR97905.1"/>
    <property type="molecule type" value="Genomic_DNA"/>
</dbReference>
<gene>
    <name evidence="2" type="ORF">CU635_13595</name>
    <name evidence="3" type="ORF">CVD25_08745</name>
</gene>
<sequence length="192" mass="21140">MSWFYYFVLATLSLVTISTVIMAIHFKSRIRGMAGMAISMTTGMNVGLTGGVLFGSLFQGNLYYSTILSILTGILAGAASGFALGVLPLLEGFMSGLMGGMMGAMLGEMITQNQSIFMINIFLTLSVSCLLLFQILQKPLGKEPHNLDKKWLLKPILTFLFLTAYLIFGNQLDKEWTPANLNHNNHQLMEQN</sequence>
<dbReference type="RefSeq" id="WP_101577905.1">
    <property type="nucleotide sequence ID" value="NZ_PGVA01000028.1"/>
</dbReference>
<reference evidence="2 4" key="1">
    <citation type="submission" date="2017-11" db="EMBL/GenBank/DDBJ databases">
        <title>Comparitive Functional Genomics of Dry Heat Resistant strains isolated from the Viking Spacecraft.</title>
        <authorList>
            <person name="Seuylemezian A."/>
            <person name="Cooper K."/>
            <person name="Vaishampayan P."/>
        </authorList>
    </citation>
    <scope>NUCLEOTIDE SEQUENCE [LARGE SCALE GENOMIC DNA]</scope>
    <source>
        <strain evidence="2 4">M4.6</strain>
    </source>
</reference>
<name>A0A2N5GL43_9BACI</name>
<organism evidence="2 4">
    <name type="scientific">Bacillus canaveralius</name>
    <dbReference type="NCBI Taxonomy" id="1403243"/>
    <lineage>
        <taxon>Bacteria</taxon>
        <taxon>Bacillati</taxon>
        <taxon>Bacillota</taxon>
        <taxon>Bacilli</taxon>
        <taxon>Bacillales</taxon>
        <taxon>Bacillaceae</taxon>
        <taxon>Bacillus</taxon>
    </lineage>
</organism>
<feature type="transmembrane region" description="Helical" evidence="1">
    <location>
        <begin position="38"/>
        <end position="58"/>
    </location>
</feature>
<dbReference type="AlphaFoldDB" id="A0A2N5GL43"/>
<evidence type="ECO:0000313" key="5">
    <source>
        <dbReference type="Proteomes" id="UP000235114"/>
    </source>
</evidence>
<dbReference type="Proteomes" id="UP000235114">
    <property type="component" value="Unassembled WGS sequence"/>
</dbReference>
<reference evidence="3 5" key="2">
    <citation type="submission" date="2017-12" db="EMBL/GenBank/DDBJ databases">
        <title>Comparative Functional Genomics of Dry Heat Resistant strains isolated from the Viking Spacecraft.</title>
        <authorList>
            <person name="Seuylemezian A."/>
            <person name="Cooper K."/>
            <person name="Vaishampayan P."/>
        </authorList>
    </citation>
    <scope>NUCLEOTIDE SEQUENCE [LARGE SCALE GENOMIC DNA]</scope>
    <source>
        <strain evidence="3 5">ATCC 29669</strain>
    </source>
</reference>
<evidence type="ECO:0000256" key="1">
    <source>
        <dbReference type="SAM" id="Phobius"/>
    </source>
</evidence>
<protein>
    <submittedName>
        <fullName evidence="2">Uncharacterized protein</fullName>
    </submittedName>
</protein>
<feature type="transmembrane region" description="Helical" evidence="1">
    <location>
        <begin position="151"/>
        <end position="168"/>
    </location>
</feature>
<dbReference type="EMBL" id="PGVA01000028">
    <property type="protein sequence ID" value="PLR82189.1"/>
    <property type="molecule type" value="Genomic_DNA"/>
</dbReference>
<evidence type="ECO:0000313" key="3">
    <source>
        <dbReference type="EMBL" id="PLR97905.1"/>
    </source>
</evidence>
<keyword evidence="1" id="KW-1133">Transmembrane helix</keyword>
<proteinExistence type="predicted"/>
<keyword evidence="5" id="KW-1185">Reference proteome</keyword>
<accession>A0A2N5GL43</accession>
<feature type="transmembrane region" description="Helical" evidence="1">
    <location>
        <begin position="70"/>
        <end position="94"/>
    </location>
</feature>
<comment type="caution">
    <text evidence="2">The sequence shown here is derived from an EMBL/GenBank/DDBJ whole genome shotgun (WGS) entry which is preliminary data.</text>
</comment>
<dbReference type="OrthoDB" id="9816061at2"/>
<dbReference type="Proteomes" id="UP000234951">
    <property type="component" value="Unassembled WGS sequence"/>
</dbReference>
<feature type="transmembrane region" description="Helical" evidence="1">
    <location>
        <begin position="6"/>
        <end position="26"/>
    </location>
</feature>
<evidence type="ECO:0000313" key="2">
    <source>
        <dbReference type="EMBL" id="PLR82189.1"/>
    </source>
</evidence>
<keyword evidence="1" id="KW-0812">Transmembrane</keyword>
<feature type="transmembrane region" description="Helical" evidence="1">
    <location>
        <begin position="115"/>
        <end position="136"/>
    </location>
</feature>
<keyword evidence="1" id="KW-0472">Membrane</keyword>
<evidence type="ECO:0000313" key="4">
    <source>
        <dbReference type="Proteomes" id="UP000234951"/>
    </source>
</evidence>